<dbReference type="Proteomes" id="UP000322634">
    <property type="component" value="Unassembled WGS sequence"/>
</dbReference>
<name>A0A5D0UBL5_9ACTN</name>
<feature type="domain" description="SSD" evidence="7">
    <location>
        <begin position="214"/>
        <end position="354"/>
    </location>
</feature>
<dbReference type="EMBL" id="VSFF01000005">
    <property type="protein sequence ID" value="TYC15025.1"/>
    <property type="molecule type" value="Genomic_DNA"/>
</dbReference>
<evidence type="ECO:0000313" key="9">
    <source>
        <dbReference type="Proteomes" id="UP000322634"/>
    </source>
</evidence>
<dbReference type="AlphaFoldDB" id="A0A5D0UBL5"/>
<dbReference type="RefSeq" id="WP_148350124.1">
    <property type="nucleotide sequence ID" value="NZ_JBHSBF010000027.1"/>
</dbReference>
<protein>
    <submittedName>
        <fullName evidence="8">MMPL family transporter</fullName>
    </submittedName>
</protein>
<dbReference type="PANTHER" id="PTHR33406:SF13">
    <property type="entry name" value="MEMBRANE PROTEIN YDFJ"/>
    <property type="match status" value="1"/>
</dbReference>
<feature type="transmembrane region" description="Helical" evidence="6">
    <location>
        <begin position="246"/>
        <end position="267"/>
    </location>
</feature>
<feature type="transmembrane region" description="Helical" evidence="6">
    <location>
        <begin position="664"/>
        <end position="683"/>
    </location>
</feature>
<dbReference type="InterPro" id="IPR004869">
    <property type="entry name" value="MMPL_dom"/>
</dbReference>
<dbReference type="PROSITE" id="PS50156">
    <property type="entry name" value="SSD"/>
    <property type="match status" value="1"/>
</dbReference>
<dbReference type="InterPro" id="IPR050545">
    <property type="entry name" value="Mycobact_MmpL"/>
</dbReference>
<keyword evidence="3 6" id="KW-0812">Transmembrane</keyword>
<feature type="transmembrane region" description="Helical" evidence="6">
    <location>
        <begin position="548"/>
        <end position="565"/>
    </location>
</feature>
<keyword evidence="2" id="KW-1003">Cell membrane</keyword>
<evidence type="ECO:0000256" key="5">
    <source>
        <dbReference type="ARBA" id="ARBA00023136"/>
    </source>
</evidence>
<reference evidence="8 9" key="1">
    <citation type="submission" date="2019-08" db="EMBL/GenBank/DDBJ databases">
        <title>Actinomadura sp. nov. CYP1-5 isolated from mountain soil.</title>
        <authorList>
            <person name="Songsumanus A."/>
            <person name="Kuncharoen N."/>
            <person name="Kudo T."/>
            <person name="Yuki M."/>
            <person name="Igarashi Y."/>
            <person name="Tanasupawat S."/>
        </authorList>
    </citation>
    <scope>NUCLEOTIDE SEQUENCE [LARGE SCALE GENOMIC DNA]</scope>
    <source>
        <strain evidence="8 9">GKU157</strain>
    </source>
</reference>
<evidence type="ECO:0000259" key="7">
    <source>
        <dbReference type="PROSITE" id="PS50156"/>
    </source>
</evidence>
<feature type="transmembrane region" description="Helical" evidence="6">
    <location>
        <begin position="197"/>
        <end position="215"/>
    </location>
</feature>
<feature type="transmembrane region" description="Helical" evidence="6">
    <location>
        <begin position="304"/>
        <end position="323"/>
    </location>
</feature>
<dbReference type="SUPFAM" id="SSF82866">
    <property type="entry name" value="Multidrug efflux transporter AcrB transmembrane domain"/>
    <property type="match status" value="2"/>
</dbReference>
<dbReference type="InterPro" id="IPR000731">
    <property type="entry name" value="SSD"/>
</dbReference>
<feature type="transmembrane region" description="Helical" evidence="6">
    <location>
        <begin position="577"/>
        <end position="595"/>
    </location>
</feature>
<sequence>MTRPTTKRPAAERPATRLQRWGGFVARRRVPVLVAWLAVLVAAGLFYPHVEGRLGAPDYSVQGSESSKAQSLLAERFPALGAEQGVLVFRSARLTADAPEYRRTVDRVIAAVAAHGAAPHSPYAGPGRISADRHVAVAAFAMSGSRADRAKKADELQRRTRDAAAGGPVEAYLTGASAITNDLSDAELRDQEVAESIGIPIALIALLLAFGAVVAAVLPVVVATASVAVCTALLGLLAGALNLDRFVTVVATVIGVGVGIDYALFMISRFREELARRTRPGVVPSRDDVRASVGVAVRTSGRTVLTAGLIVMVALGSMALIRGHIFMEIAIAAGLMVACCLVASLTVLPALLSLLGHRVNLGALPHRFRPADLTPGGASGPGRWSRWASVVLRHPYRLGIPALLLLGAMCLPLPTIKLGVDWGLASLTGTPSGKGQQIVATAFSPGAVGPVQVVGCGGDAATGMGRLAAAAGGDRRTARVLPAGQSGDCAAMQIVLKERVDSPAASAFVRNLRSDLVPRAFAGTGAHVRVGGLTAEYVDLSDETTGKLPLVVAVILTLSFCYLLVVFRSVLVPVKAVLLNLLATVAALGVTTQVFQHGLGSGVLGFTSSGTLQAYLPVALFALLFGLSMDYEVFLVGRIQEERQATRDDTRAIPAALDHTARQITAAASIMVIVFGALLFARVLELKQFGFGLAFAVFLDATVVRLLLVPAVMGVAGRANWWLPGWLDRRLPTAWKE</sequence>
<evidence type="ECO:0000256" key="1">
    <source>
        <dbReference type="ARBA" id="ARBA00004651"/>
    </source>
</evidence>
<organism evidence="8 9">
    <name type="scientific">Actinomadura syzygii</name>
    <dbReference type="NCBI Taxonomy" id="1427538"/>
    <lineage>
        <taxon>Bacteria</taxon>
        <taxon>Bacillati</taxon>
        <taxon>Actinomycetota</taxon>
        <taxon>Actinomycetes</taxon>
        <taxon>Streptosporangiales</taxon>
        <taxon>Thermomonosporaceae</taxon>
        <taxon>Actinomadura</taxon>
    </lineage>
</organism>
<dbReference type="GO" id="GO:0005886">
    <property type="term" value="C:plasma membrane"/>
    <property type="evidence" value="ECO:0007669"/>
    <property type="project" value="UniProtKB-SubCell"/>
</dbReference>
<dbReference type="Pfam" id="PF03176">
    <property type="entry name" value="MMPL"/>
    <property type="match status" value="2"/>
</dbReference>
<accession>A0A5D0UBL5</accession>
<feature type="transmembrane region" description="Helical" evidence="6">
    <location>
        <begin position="30"/>
        <end position="50"/>
    </location>
</feature>
<feature type="transmembrane region" description="Helical" evidence="6">
    <location>
        <begin position="615"/>
        <end position="637"/>
    </location>
</feature>
<comment type="subcellular location">
    <subcellularLocation>
        <location evidence="1">Cell membrane</location>
        <topology evidence="1">Multi-pass membrane protein</topology>
    </subcellularLocation>
</comment>
<proteinExistence type="predicted"/>
<keyword evidence="9" id="KW-1185">Reference proteome</keyword>
<dbReference type="Gene3D" id="1.20.1640.10">
    <property type="entry name" value="Multidrug efflux transporter AcrB transmembrane domain"/>
    <property type="match status" value="2"/>
</dbReference>
<evidence type="ECO:0000256" key="4">
    <source>
        <dbReference type="ARBA" id="ARBA00022989"/>
    </source>
</evidence>
<evidence type="ECO:0000313" key="8">
    <source>
        <dbReference type="EMBL" id="TYC15025.1"/>
    </source>
</evidence>
<feature type="transmembrane region" description="Helical" evidence="6">
    <location>
        <begin position="396"/>
        <end position="416"/>
    </location>
</feature>
<gene>
    <name evidence="8" type="ORF">FXF65_12925</name>
</gene>
<feature type="transmembrane region" description="Helical" evidence="6">
    <location>
        <begin position="329"/>
        <end position="352"/>
    </location>
</feature>
<feature type="transmembrane region" description="Helical" evidence="6">
    <location>
        <begin position="220"/>
        <end position="240"/>
    </location>
</feature>
<evidence type="ECO:0000256" key="2">
    <source>
        <dbReference type="ARBA" id="ARBA00022475"/>
    </source>
</evidence>
<dbReference type="PANTHER" id="PTHR33406">
    <property type="entry name" value="MEMBRANE PROTEIN MJ1562-RELATED"/>
    <property type="match status" value="1"/>
</dbReference>
<keyword evidence="5 6" id="KW-0472">Membrane</keyword>
<comment type="caution">
    <text evidence="8">The sequence shown here is derived from an EMBL/GenBank/DDBJ whole genome shotgun (WGS) entry which is preliminary data.</text>
</comment>
<evidence type="ECO:0000256" key="6">
    <source>
        <dbReference type="SAM" id="Phobius"/>
    </source>
</evidence>
<evidence type="ECO:0000256" key="3">
    <source>
        <dbReference type="ARBA" id="ARBA00022692"/>
    </source>
</evidence>
<keyword evidence="4 6" id="KW-1133">Transmembrane helix</keyword>
<dbReference type="OrthoDB" id="7051771at2"/>